<reference evidence="3" key="2">
    <citation type="submission" date="2015-01" db="EMBL/GenBank/DDBJ databases">
        <title>Evolutionary Origins and Diversification of the Mycorrhizal Mutualists.</title>
        <authorList>
            <consortium name="DOE Joint Genome Institute"/>
            <consortium name="Mycorrhizal Genomics Consortium"/>
            <person name="Kohler A."/>
            <person name="Kuo A."/>
            <person name="Nagy L.G."/>
            <person name="Floudas D."/>
            <person name="Copeland A."/>
            <person name="Barry K.W."/>
            <person name="Cichocki N."/>
            <person name="Veneault-Fourrey C."/>
            <person name="LaButti K."/>
            <person name="Lindquist E.A."/>
            <person name="Lipzen A."/>
            <person name="Lundell T."/>
            <person name="Morin E."/>
            <person name="Murat C."/>
            <person name="Riley R."/>
            <person name="Ohm R."/>
            <person name="Sun H."/>
            <person name="Tunlid A."/>
            <person name="Henrissat B."/>
            <person name="Grigoriev I.V."/>
            <person name="Hibbett D.S."/>
            <person name="Martin F."/>
        </authorList>
    </citation>
    <scope>NUCLEOTIDE SEQUENCE [LARGE SCALE GENOMIC DNA]</scope>
    <source>
        <strain evidence="3">MUT 4182</strain>
    </source>
</reference>
<feature type="compositionally biased region" description="Gly residues" evidence="1">
    <location>
        <begin position="117"/>
        <end position="131"/>
    </location>
</feature>
<organism evidence="2 3">
    <name type="scientific">Tulasnella calospora MUT 4182</name>
    <dbReference type="NCBI Taxonomy" id="1051891"/>
    <lineage>
        <taxon>Eukaryota</taxon>
        <taxon>Fungi</taxon>
        <taxon>Dikarya</taxon>
        <taxon>Basidiomycota</taxon>
        <taxon>Agaricomycotina</taxon>
        <taxon>Agaricomycetes</taxon>
        <taxon>Cantharellales</taxon>
        <taxon>Tulasnellaceae</taxon>
        <taxon>Tulasnella</taxon>
    </lineage>
</organism>
<dbReference type="Proteomes" id="UP000054248">
    <property type="component" value="Unassembled WGS sequence"/>
</dbReference>
<feature type="region of interest" description="Disordered" evidence="1">
    <location>
        <begin position="162"/>
        <end position="220"/>
    </location>
</feature>
<evidence type="ECO:0000313" key="3">
    <source>
        <dbReference type="Proteomes" id="UP000054248"/>
    </source>
</evidence>
<name>A0A0C3LX75_9AGAM</name>
<feature type="region of interest" description="Disordered" evidence="1">
    <location>
        <begin position="116"/>
        <end position="137"/>
    </location>
</feature>
<keyword evidence="3" id="KW-1185">Reference proteome</keyword>
<evidence type="ECO:0000313" key="2">
    <source>
        <dbReference type="EMBL" id="KIO26027.1"/>
    </source>
</evidence>
<dbReference type="OrthoDB" id="3249790at2759"/>
<dbReference type="EMBL" id="KN823031">
    <property type="protein sequence ID" value="KIO26027.1"/>
    <property type="molecule type" value="Genomic_DNA"/>
</dbReference>
<proteinExistence type="predicted"/>
<feature type="compositionally biased region" description="Basic and acidic residues" evidence="1">
    <location>
        <begin position="183"/>
        <end position="195"/>
    </location>
</feature>
<dbReference type="AlphaFoldDB" id="A0A0C3LX75"/>
<evidence type="ECO:0000256" key="1">
    <source>
        <dbReference type="SAM" id="MobiDB-lite"/>
    </source>
</evidence>
<sequence length="241" mass="26622">MLSRRRRISLSVGNVEEPEGEAIELSAVSARRSLAGNRPLSTPGSPRPASRLTQARSMTLDSASQSGGSSTPPPSTVFGRVSAYVSHSWRRLRHAHQTATQTQALEQIKIREEAGVGMVGSPGSGAWGLGNSGLREREEAEDRLRELEVQRRRARLIHRHIEEEGEDVDGGGTGVDSGDEVDGDRGPRTMPDVERQLPPSANEHSTQYSAPSSEPYWAGRSSSFWWWGPLRRWRLQDRTSY</sequence>
<reference evidence="2 3" key="1">
    <citation type="submission" date="2014-04" db="EMBL/GenBank/DDBJ databases">
        <authorList>
            <consortium name="DOE Joint Genome Institute"/>
            <person name="Kuo A."/>
            <person name="Girlanda M."/>
            <person name="Perotto S."/>
            <person name="Kohler A."/>
            <person name="Nagy L.G."/>
            <person name="Floudas D."/>
            <person name="Copeland A."/>
            <person name="Barry K.W."/>
            <person name="Cichocki N."/>
            <person name="Veneault-Fourrey C."/>
            <person name="LaButti K."/>
            <person name="Lindquist E.A."/>
            <person name="Lipzen A."/>
            <person name="Lundell T."/>
            <person name="Morin E."/>
            <person name="Murat C."/>
            <person name="Sun H."/>
            <person name="Tunlid A."/>
            <person name="Henrissat B."/>
            <person name="Grigoriev I.V."/>
            <person name="Hibbett D.S."/>
            <person name="Martin F."/>
            <person name="Nordberg H.P."/>
            <person name="Cantor M.N."/>
            <person name="Hua S.X."/>
        </authorList>
    </citation>
    <scope>NUCLEOTIDE SEQUENCE [LARGE SCALE GENOMIC DNA]</scope>
    <source>
        <strain evidence="2 3">MUT 4182</strain>
    </source>
</reference>
<dbReference type="HOGENOM" id="CLU_1152468_0_0_1"/>
<feature type="compositionally biased region" description="Polar residues" evidence="1">
    <location>
        <begin position="51"/>
        <end position="61"/>
    </location>
</feature>
<gene>
    <name evidence="2" type="ORF">M407DRAFT_8100</name>
</gene>
<feature type="region of interest" description="Disordered" evidence="1">
    <location>
        <begin position="34"/>
        <end position="78"/>
    </location>
</feature>
<feature type="compositionally biased region" description="Polar residues" evidence="1">
    <location>
        <begin position="202"/>
        <end position="212"/>
    </location>
</feature>
<feature type="region of interest" description="Disordered" evidence="1">
    <location>
        <begin position="1"/>
        <end position="20"/>
    </location>
</feature>
<protein>
    <submittedName>
        <fullName evidence="2">Uncharacterized protein</fullName>
    </submittedName>
</protein>
<accession>A0A0C3LX75</accession>